<keyword evidence="2" id="KW-0808">Transferase</keyword>
<dbReference type="PANTHER" id="PTHR11468">
    <property type="entry name" value="GLYCOGEN PHOSPHORYLASE"/>
    <property type="match status" value="1"/>
</dbReference>
<evidence type="ECO:0000256" key="2">
    <source>
        <dbReference type="RuleBase" id="RU000587"/>
    </source>
</evidence>
<dbReference type="GO" id="GO:0008184">
    <property type="term" value="F:glycogen phosphorylase activity"/>
    <property type="evidence" value="ECO:0007669"/>
    <property type="project" value="InterPro"/>
</dbReference>
<keyword evidence="2" id="KW-0663">Pyridoxal phosphate</keyword>
<proteinExistence type="inferred from homology"/>
<name>A0A6B3C8E9_9ACTN</name>
<dbReference type="Pfam" id="PF00343">
    <property type="entry name" value="Phosphorylase"/>
    <property type="match status" value="1"/>
</dbReference>
<dbReference type="AlphaFoldDB" id="A0A6B3C8E9"/>
<gene>
    <name evidence="3" type="ORF">G3I71_45065</name>
</gene>
<dbReference type="GO" id="GO:0005737">
    <property type="term" value="C:cytoplasm"/>
    <property type="evidence" value="ECO:0007669"/>
    <property type="project" value="TreeGrafter"/>
</dbReference>
<dbReference type="RefSeq" id="WP_164324696.1">
    <property type="nucleotide sequence ID" value="NZ_JAAGLU010000174.1"/>
</dbReference>
<dbReference type="EMBL" id="JAAGLU010000174">
    <property type="protein sequence ID" value="NEC92754.1"/>
    <property type="molecule type" value="Genomic_DNA"/>
</dbReference>
<protein>
    <recommendedName>
        <fullName evidence="2">Alpha-1,4 glucan phosphorylase</fullName>
        <ecNumber evidence="2">2.4.1.1</ecNumber>
    </recommendedName>
</protein>
<feature type="non-terminal residue" evidence="3">
    <location>
        <position position="1"/>
    </location>
</feature>
<comment type="catalytic activity">
    <reaction evidence="2">
        <text>[(1-&gt;4)-alpha-D-glucosyl](n) + phosphate = [(1-&gt;4)-alpha-D-glucosyl](n-1) + alpha-D-glucose 1-phosphate</text>
        <dbReference type="Rhea" id="RHEA:41732"/>
        <dbReference type="Rhea" id="RHEA-COMP:9584"/>
        <dbReference type="Rhea" id="RHEA-COMP:9586"/>
        <dbReference type="ChEBI" id="CHEBI:15444"/>
        <dbReference type="ChEBI" id="CHEBI:43474"/>
        <dbReference type="ChEBI" id="CHEBI:58601"/>
        <dbReference type="EC" id="2.4.1.1"/>
    </reaction>
</comment>
<dbReference type="GO" id="GO:0030170">
    <property type="term" value="F:pyridoxal phosphate binding"/>
    <property type="evidence" value="ECO:0007669"/>
    <property type="project" value="TreeGrafter"/>
</dbReference>
<dbReference type="Gene3D" id="3.40.50.2000">
    <property type="entry name" value="Glycogen Phosphorylase B"/>
    <property type="match status" value="2"/>
</dbReference>
<accession>A0A6B3C8E9</accession>
<evidence type="ECO:0000313" key="3">
    <source>
        <dbReference type="EMBL" id="NEC92754.1"/>
    </source>
</evidence>
<dbReference type="SUPFAM" id="SSF53756">
    <property type="entry name" value="UDP-Glycosyltransferase/glycogen phosphorylase"/>
    <property type="match status" value="1"/>
</dbReference>
<sequence>GDDHFFLFGLLEPQVEQVVAAGYEPSRYYEENRTLRRAIDLIASGAFANGDRKVFEPIVSNLLHEDRFLVLADFQSYVEAQERVDAAYLDTEGWTRSAILNVARSGFFSSDRSMWDYIDRIWHAQPVVAR</sequence>
<comment type="function">
    <text evidence="2">Allosteric enzyme that catalyzes the rate-limiting step in glycogen catabolism, the phosphorolytic cleavage of glycogen to produce glucose-1-phosphate, and plays a central role in maintaining cellular and organismal glucose homeostasis.</text>
</comment>
<dbReference type="InterPro" id="IPR000811">
    <property type="entry name" value="Glyco_trans_35"/>
</dbReference>
<evidence type="ECO:0000256" key="1">
    <source>
        <dbReference type="ARBA" id="ARBA00006047"/>
    </source>
</evidence>
<dbReference type="PANTHER" id="PTHR11468:SF3">
    <property type="entry name" value="GLYCOGEN PHOSPHORYLASE, LIVER FORM"/>
    <property type="match status" value="1"/>
</dbReference>
<reference evidence="3" key="1">
    <citation type="submission" date="2020-01" db="EMBL/GenBank/DDBJ databases">
        <title>Insect and environment-associated Actinomycetes.</title>
        <authorList>
            <person name="Currrie C."/>
            <person name="Chevrette M."/>
            <person name="Carlson C."/>
            <person name="Stubbendieck R."/>
            <person name="Wendt-Pienkowski E."/>
        </authorList>
    </citation>
    <scope>NUCLEOTIDE SEQUENCE</scope>
    <source>
        <strain evidence="3">SID12501</strain>
    </source>
</reference>
<comment type="caution">
    <text evidence="3">The sequence shown here is derived from an EMBL/GenBank/DDBJ whole genome shotgun (WGS) entry which is preliminary data.</text>
</comment>
<keyword evidence="2" id="KW-0119">Carbohydrate metabolism</keyword>
<organism evidence="3">
    <name type="scientific">Streptomyces sp. SID12501</name>
    <dbReference type="NCBI Taxonomy" id="2706042"/>
    <lineage>
        <taxon>Bacteria</taxon>
        <taxon>Bacillati</taxon>
        <taxon>Actinomycetota</taxon>
        <taxon>Actinomycetes</taxon>
        <taxon>Kitasatosporales</taxon>
        <taxon>Streptomycetaceae</taxon>
        <taxon>Streptomyces</taxon>
    </lineage>
</organism>
<dbReference type="GO" id="GO:0005980">
    <property type="term" value="P:glycogen catabolic process"/>
    <property type="evidence" value="ECO:0007669"/>
    <property type="project" value="TreeGrafter"/>
</dbReference>
<dbReference type="EC" id="2.4.1.1" evidence="2"/>
<comment type="similarity">
    <text evidence="1 2">Belongs to the glycogen phosphorylase family.</text>
</comment>
<keyword evidence="2" id="KW-0328">Glycosyltransferase</keyword>
<comment type="cofactor">
    <cofactor evidence="2">
        <name>pyridoxal 5'-phosphate</name>
        <dbReference type="ChEBI" id="CHEBI:597326"/>
    </cofactor>
</comment>